<evidence type="ECO:0000313" key="2">
    <source>
        <dbReference type="Proteomes" id="UP001528823"/>
    </source>
</evidence>
<gene>
    <name evidence="1" type="ORF">ORQ98_07395</name>
</gene>
<sequence>MKPILRWSIMAVLATVLYGGPSYADLSEPDQNTLTKNLETLSKGWSQADASSAFKIFRQNSYAREDYSKFFKDFFQHQAFTDHLKVYFGYLGFAFSEKYQDIRQKVNPALAEVLANKLLKPFDEQGQQLAEWFEQNPEEARSFFNQLAFLNQYSQTEAIAINLRRVYQYIWQQVPLVDAPIRDNNYHWWPHIKQQLAVNYLDANQGQVPNELLGHWDGRRQKLLENYGLLLLDNNQLLDHEVKQISQLVAKLPKQLLNIRFIHIRSQHSLLTKNNVVSSHESITKYDTNTAGLPKLTSVNSDLVVKRPAMSSVAARQHFLQLLLAELGKELAKRQAANAQNKTKLGQTVVVDGELASSISSWLFATHQTLANAVESWQNGQTGAIKQLFRVAELLSEGKTKAIAFDFASEKISFSLLKLARDEEGKITSLVTTQAQYDFTYDESGALVDIKII</sequence>
<dbReference type="EMBL" id="JAPMOU010000006">
    <property type="protein sequence ID" value="MDE1461790.1"/>
    <property type="molecule type" value="Genomic_DNA"/>
</dbReference>
<evidence type="ECO:0000313" key="1">
    <source>
        <dbReference type="EMBL" id="MDE1461790.1"/>
    </source>
</evidence>
<protein>
    <submittedName>
        <fullName evidence="1">Uncharacterized protein</fullName>
    </submittedName>
</protein>
<organism evidence="1 2">
    <name type="scientific">Spartinivicinus poritis</name>
    <dbReference type="NCBI Taxonomy" id="2994640"/>
    <lineage>
        <taxon>Bacteria</taxon>
        <taxon>Pseudomonadati</taxon>
        <taxon>Pseudomonadota</taxon>
        <taxon>Gammaproteobacteria</taxon>
        <taxon>Oceanospirillales</taxon>
        <taxon>Zooshikellaceae</taxon>
        <taxon>Spartinivicinus</taxon>
    </lineage>
</organism>
<name>A0ABT5U6G9_9GAMM</name>
<keyword evidence="2" id="KW-1185">Reference proteome</keyword>
<dbReference type="Proteomes" id="UP001528823">
    <property type="component" value="Unassembled WGS sequence"/>
</dbReference>
<reference evidence="1 2" key="1">
    <citation type="submission" date="2022-11" db="EMBL/GenBank/DDBJ databases">
        <title>Spartinivicinus poritis sp. nov., isolated from scleractinian coral Porites lutea.</title>
        <authorList>
            <person name="Zhang G."/>
            <person name="Cai L."/>
            <person name="Wei Q."/>
        </authorList>
    </citation>
    <scope>NUCLEOTIDE SEQUENCE [LARGE SCALE GENOMIC DNA]</scope>
    <source>
        <strain evidence="1 2">A2-2</strain>
    </source>
</reference>
<comment type="caution">
    <text evidence="1">The sequence shown here is derived from an EMBL/GenBank/DDBJ whole genome shotgun (WGS) entry which is preliminary data.</text>
</comment>
<accession>A0ABT5U6G9</accession>
<dbReference type="RefSeq" id="WP_274688146.1">
    <property type="nucleotide sequence ID" value="NZ_JAPMOU010000006.1"/>
</dbReference>
<proteinExistence type="predicted"/>